<reference evidence="1" key="1">
    <citation type="submission" date="2021-05" db="EMBL/GenBank/DDBJ databases">
        <authorList>
            <person name="Alioto T."/>
            <person name="Alioto T."/>
            <person name="Gomez Garrido J."/>
        </authorList>
    </citation>
    <scope>NUCLEOTIDE SEQUENCE</scope>
</reference>
<accession>A0A8D8RIP2</accession>
<dbReference type="AlphaFoldDB" id="A0A8D8RIP2"/>
<organism evidence="1">
    <name type="scientific">Cacopsylla melanoneura</name>
    <dbReference type="NCBI Taxonomy" id="428564"/>
    <lineage>
        <taxon>Eukaryota</taxon>
        <taxon>Metazoa</taxon>
        <taxon>Ecdysozoa</taxon>
        <taxon>Arthropoda</taxon>
        <taxon>Hexapoda</taxon>
        <taxon>Insecta</taxon>
        <taxon>Pterygota</taxon>
        <taxon>Neoptera</taxon>
        <taxon>Paraneoptera</taxon>
        <taxon>Hemiptera</taxon>
        <taxon>Sternorrhyncha</taxon>
        <taxon>Psylloidea</taxon>
        <taxon>Psyllidae</taxon>
        <taxon>Psyllinae</taxon>
        <taxon>Cacopsylla</taxon>
    </lineage>
</organism>
<protein>
    <submittedName>
        <fullName evidence="1">Uncharacterized protein</fullName>
    </submittedName>
</protein>
<dbReference type="EMBL" id="HBUF01159735">
    <property type="protein sequence ID" value="CAG6649766.1"/>
    <property type="molecule type" value="Transcribed_RNA"/>
</dbReference>
<proteinExistence type="predicted"/>
<evidence type="ECO:0000313" key="1">
    <source>
        <dbReference type="EMBL" id="CAG6649766.1"/>
    </source>
</evidence>
<name>A0A8D8RIP2_9HEMI</name>
<sequence length="101" mass="11162">MNMTLSSLLSLPTLGIELKISPFKENFLVKFLGAIINNSKKIWGEGVRLYLSNFTGHLIRKFYPPVVGQTNQLLALTSSIMSGTVGKKGITWIPARVRDIA</sequence>